<sequence>MNFCVLDENGGEEVFLNGPFQYSHSNYNSFYYFFHSNVFHSNYNPFHNFQSNTHIQIGETNGLLLLLLLLIMGFNKKANNPWVGFCNYVNYARLVGLGGNATSLISDARSFSLFSCISDCSSYSTVLII</sequence>
<proteinExistence type="predicted"/>
<evidence type="ECO:0000313" key="2">
    <source>
        <dbReference type="Proteomes" id="UP000237000"/>
    </source>
</evidence>
<gene>
    <name evidence="1" type="ORF">TorRG33x02_029690</name>
</gene>
<dbReference type="Proteomes" id="UP000237000">
    <property type="component" value="Unassembled WGS sequence"/>
</dbReference>
<accession>A0A2P5FTU8</accession>
<protein>
    <submittedName>
        <fullName evidence="1">Uncharacterized protein</fullName>
    </submittedName>
</protein>
<keyword evidence="2" id="KW-1185">Reference proteome</keyword>
<reference evidence="2" key="1">
    <citation type="submission" date="2016-06" db="EMBL/GenBank/DDBJ databases">
        <title>Parallel loss of symbiosis genes in relatives of nitrogen-fixing non-legume Parasponia.</title>
        <authorList>
            <person name="Van Velzen R."/>
            <person name="Holmer R."/>
            <person name="Bu F."/>
            <person name="Rutten L."/>
            <person name="Van Zeijl A."/>
            <person name="Liu W."/>
            <person name="Santuari L."/>
            <person name="Cao Q."/>
            <person name="Sharma T."/>
            <person name="Shen D."/>
            <person name="Roswanjaya Y."/>
            <person name="Wardhani T."/>
            <person name="Kalhor M.S."/>
            <person name="Jansen J."/>
            <person name="Van den Hoogen J."/>
            <person name="Gungor B."/>
            <person name="Hartog M."/>
            <person name="Hontelez J."/>
            <person name="Verver J."/>
            <person name="Yang W.-C."/>
            <person name="Schijlen E."/>
            <person name="Repin R."/>
            <person name="Schilthuizen M."/>
            <person name="Schranz E."/>
            <person name="Heidstra R."/>
            <person name="Miyata K."/>
            <person name="Fedorova E."/>
            <person name="Kohlen W."/>
            <person name="Bisseling T."/>
            <person name="Smit S."/>
            <person name="Geurts R."/>
        </authorList>
    </citation>
    <scope>NUCLEOTIDE SEQUENCE [LARGE SCALE GENOMIC DNA]</scope>
    <source>
        <strain evidence="2">cv. RG33-2</strain>
    </source>
</reference>
<dbReference type="EMBL" id="JXTC01000009">
    <property type="protein sequence ID" value="POO01215.1"/>
    <property type="molecule type" value="Genomic_DNA"/>
</dbReference>
<evidence type="ECO:0000313" key="1">
    <source>
        <dbReference type="EMBL" id="POO01215.1"/>
    </source>
</evidence>
<organism evidence="1 2">
    <name type="scientific">Trema orientale</name>
    <name type="common">Charcoal tree</name>
    <name type="synonym">Celtis orientalis</name>
    <dbReference type="NCBI Taxonomy" id="63057"/>
    <lineage>
        <taxon>Eukaryota</taxon>
        <taxon>Viridiplantae</taxon>
        <taxon>Streptophyta</taxon>
        <taxon>Embryophyta</taxon>
        <taxon>Tracheophyta</taxon>
        <taxon>Spermatophyta</taxon>
        <taxon>Magnoliopsida</taxon>
        <taxon>eudicotyledons</taxon>
        <taxon>Gunneridae</taxon>
        <taxon>Pentapetalae</taxon>
        <taxon>rosids</taxon>
        <taxon>fabids</taxon>
        <taxon>Rosales</taxon>
        <taxon>Cannabaceae</taxon>
        <taxon>Trema</taxon>
    </lineage>
</organism>
<comment type="caution">
    <text evidence="1">The sequence shown here is derived from an EMBL/GenBank/DDBJ whole genome shotgun (WGS) entry which is preliminary data.</text>
</comment>
<dbReference type="AlphaFoldDB" id="A0A2P5FTU8"/>
<name>A0A2P5FTU8_TREOI</name>
<dbReference type="InParanoid" id="A0A2P5FTU8"/>